<dbReference type="STRING" id="1227497.C491_06433"/>
<evidence type="ECO:0000256" key="1">
    <source>
        <dbReference type="SAM" id="Phobius"/>
    </source>
</evidence>
<evidence type="ECO:0000313" key="3">
    <source>
        <dbReference type="Proteomes" id="UP000011688"/>
    </source>
</evidence>
<comment type="caution">
    <text evidence="2">The sequence shown here is derived from an EMBL/GenBank/DDBJ whole genome shotgun (WGS) entry which is preliminary data.</text>
</comment>
<dbReference type="Proteomes" id="UP000011688">
    <property type="component" value="Unassembled WGS sequence"/>
</dbReference>
<sequence>MESDDEHRDSPLDRGDQEIGAEIAADPETLLSALPHYYRGEVTQASSSQDRIDQTTNWAITVLAALLSVVFSSPEMPAYLLLVGILVLSIFLWFEVRRYRFYDMYRARVRFFQENVFANALKPIGVEHPRWREELSDDLRYPTFKVTSWEALSRRIRRIYALLFVVLGVAWVAKVTLFTPETQWTEAAELPGIHGVVVATLLGAFYLAVFALAKWPHARRAKGEIYGEEPGDWKNDE</sequence>
<dbReference type="eggNOG" id="arCOG08962">
    <property type="taxonomic scope" value="Archaea"/>
</dbReference>
<dbReference type="EMBL" id="AOIB01000015">
    <property type="protein sequence ID" value="ELY59425.1"/>
    <property type="molecule type" value="Genomic_DNA"/>
</dbReference>
<keyword evidence="1" id="KW-0812">Transmembrane</keyword>
<dbReference type="InterPro" id="IPR014470">
    <property type="entry name" value="UCP01500"/>
</dbReference>
<dbReference type="RefSeq" id="WP_005554656.1">
    <property type="nucleotide sequence ID" value="NZ_AOIB01000015.1"/>
</dbReference>
<gene>
    <name evidence="2" type="ORF">C491_06433</name>
</gene>
<organism evidence="2 3">
    <name type="scientific">Natronococcus amylolyticus DSM 10524</name>
    <dbReference type="NCBI Taxonomy" id="1227497"/>
    <lineage>
        <taxon>Archaea</taxon>
        <taxon>Methanobacteriati</taxon>
        <taxon>Methanobacteriota</taxon>
        <taxon>Stenosarchaea group</taxon>
        <taxon>Halobacteria</taxon>
        <taxon>Halobacteriales</taxon>
        <taxon>Natrialbaceae</taxon>
        <taxon>Natronococcus</taxon>
    </lineage>
</organism>
<evidence type="ECO:0008006" key="4">
    <source>
        <dbReference type="Google" id="ProtNLM"/>
    </source>
</evidence>
<dbReference type="OrthoDB" id="307287at2157"/>
<feature type="transmembrane region" description="Helical" evidence="1">
    <location>
        <begin position="192"/>
        <end position="213"/>
    </location>
</feature>
<dbReference type="Pfam" id="PF10028">
    <property type="entry name" value="DUF2270"/>
    <property type="match status" value="1"/>
</dbReference>
<name>L9XCG7_9EURY</name>
<dbReference type="PATRIC" id="fig|1227497.3.peg.1324"/>
<protein>
    <recommendedName>
        <fullName evidence="4">DUF2270 domain-containing protein</fullName>
    </recommendedName>
</protein>
<evidence type="ECO:0000313" key="2">
    <source>
        <dbReference type="EMBL" id="ELY59425.1"/>
    </source>
</evidence>
<keyword evidence="1" id="KW-1133">Transmembrane helix</keyword>
<proteinExistence type="predicted"/>
<dbReference type="AlphaFoldDB" id="L9XCG7"/>
<keyword evidence="3" id="KW-1185">Reference proteome</keyword>
<feature type="transmembrane region" description="Helical" evidence="1">
    <location>
        <begin position="78"/>
        <end position="96"/>
    </location>
</feature>
<accession>L9XCG7</accession>
<feature type="transmembrane region" description="Helical" evidence="1">
    <location>
        <begin position="159"/>
        <end position="180"/>
    </location>
</feature>
<reference evidence="2 3" key="1">
    <citation type="journal article" date="2014" name="PLoS Genet.">
        <title>Phylogenetically driven sequencing of extremely halophilic archaea reveals strategies for static and dynamic osmo-response.</title>
        <authorList>
            <person name="Becker E.A."/>
            <person name="Seitzer P.M."/>
            <person name="Tritt A."/>
            <person name="Larsen D."/>
            <person name="Krusor M."/>
            <person name="Yao A.I."/>
            <person name="Wu D."/>
            <person name="Madern D."/>
            <person name="Eisen J.A."/>
            <person name="Darling A.E."/>
            <person name="Facciotti M.T."/>
        </authorList>
    </citation>
    <scope>NUCLEOTIDE SEQUENCE [LARGE SCALE GENOMIC DNA]</scope>
    <source>
        <strain evidence="2 3">DSM 10524</strain>
    </source>
</reference>
<keyword evidence="1" id="KW-0472">Membrane</keyword>